<dbReference type="FunFam" id="1.20.200.10:FF:000014">
    <property type="entry name" value="3-carboxy-cis,cis-muconate cycloisomerase"/>
    <property type="match status" value="1"/>
</dbReference>
<gene>
    <name evidence="10" type="primary">purB</name>
</gene>
<dbReference type="InterPro" id="IPR019468">
    <property type="entry name" value="AdenyloSucc_lyase_C"/>
</dbReference>
<dbReference type="UniPathway" id="UPA00075">
    <property type="reaction ID" value="UER00336"/>
</dbReference>
<dbReference type="GO" id="GO:0004018">
    <property type="term" value="F:N6-(1,2-dicarboxyethyl)AMP AMP-lyase (fumarate-forming) activity"/>
    <property type="evidence" value="ECO:0007669"/>
    <property type="project" value="UniProtKB-UniRule"/>
</dbReference>
<dbReference type="Pfam" id="PF10397">
    <property type="entry name" value="ADSL_C"/>
    <property type="match status" value="1"/>
</dbReference>
<feature type="domain" description="Adenylosuccinate lyase C-terminal" evidence="9">
    <location>
        <begin position="363"/>
        <end position="443"/>
    </location>
</feature>
<dbReference type="PRINTS" id="PR00145">
    <property type="entry name" value="ARGSUCLYASE"/>
</dbReference>
<dbReference type="GO" id="GO:0005829">
    <property type="term" value="C:cytosol"/>
    <property type="evidence" value="ECO:0007669"/>
    <property type="project" value="TreeGrafter"/>
</dbReference>
<evidence type="ECO:0000256" key="3">
    <source>
        <dbReference type="ARBA" id="ARBA00011668"/>
    </source>
</evidence>
<dbReference type="InterPro" id="IPR000362">
    <property type="entry name" value="Fumarate_lyase_fam"/>
</dbReference>
<dbReference type="Gene3D" id="1.20.200.10">
    <property type="entry name" value="Fumarase/aspartase (Central domain)"/>
    <property type="match status" value="1"/>
</dbReference>
<evidence type="ECO:0000259" key="9">
    <source>
        <dbReference type="SMART" id="SM00998"/>
    </source>
</evidence>
<proteinExistence type="predicted"/>
<dbReference type="Pfam" id="PF00206">
    <property type="entry name" value="Lyase_1"/>
    <property type="match status" value="1"/>
</dbReference>
<evidence type="ECO:0000256" key="4">
    <source>
        <dbReference type="ARBA" id="ARBA00023239"/>
    </source>
</evidence>
<sequence length="454" mass="51043">MLSILPIDTGRYGTKEMLEIFKEQKKIDYQLEIEAAAVLSQNEIGLIPASIAKDIARISKSGKITAKRIKYLESKSDHDTAALVEALAEKCKKESRPWIHYGLTSNDLVDTSNSMQMRDAIKIIQPKVSKLSLILSKNAVKYKSVPAVGRTHGQHTSIISFGLKFANWAAEMSTHLERLDEIKKRVLICKTLGVVGTGSLMGKNALKVQERVAKKLSLYPAKVTTQIVPRERYAEYIFQLALLGATLEKIAVEIRNLQRTEIAEVSEHFKKGQMGSSAVPTKRNPIKSERISSLSKLLRSQISISFENIPLWHERDLSNSANERFILPMTSILLDEMLETMITIIGNLQVNTKRVQENLHITRGQIFAEFVLEALIKKGVPRFEAYRDVQRVAFDAHEKGIDYLDAIKNDKMISSNLSNKEIESIFVPEKHLGASLAIIDNVYSHVKSNSKKFS</sequence>
<reference evidence="10" key="1">
    <citation type="journal article" date="2014" name="Genome Biol. Evol.">
        <title>Pangenome evidence for extensive interdomain horizontal transfer affecting lineage core and shell genes in uncultured planktonic thaumarchaeota and euryarchaeota.</title>
        <authorList>
            <person name="Deschamps P."/>
            <person name="Zivanovic Y."/>
            <person name="Moreira D."/>
            <person name="Rodriguez-Valera F."/>
            <person name="Lopez-Garcia P."/>
        </authorList>
    </citation>
    <scope>NUCLEOTIDE SEQUENCE</scope>
</reference>
<dbReference type="NCBIfam" id="TIGR00928">
    <property type="entry name" value="purB"/>
    <property type="match status" value="1"/>
</dbReference>
<comment type="catalytic activity">
    <reaction evidence="5">
        <text>(2S)-2-[5-amino-1-(5-phospho-beta-D-ribosyl)imidazole-4-carboxamido]succinate = 5-amino-1-(5-phospho-beta-D-ribosyl)imidazole-4-carboxamide + fumarate</text>
        <dbReference type="Rhea" id="RHEA:23920"/>
        <dbReference type="ChEBI" id="CHEBI:29806"/>
        <dbReference type="ChEBI" id="CHEBI:58443"/>
        <dbReference type="ChEBI" id="CHEBI:58475"/>
        <dbReference type="EC" id="4.3.2.2"/>
    </reaction>
    <physiologicalReaction direction="left-to-right" evidence="5">
        <dbReference type="Rhea" id="RHEA:23921"/>
    </physiologicalReaction>
</comment>
<evidence type="ECO:0000256" key="2">
    <source>
        <dbReference type="ARBA" id="ARBA00004734"/>
    </source>
</evidence>
<dbReference type="Gene3D" id="1.10.40.30">
    <property type="entry name" value="Fumarase/aspartase (C-terminal domain)"/>
    <property type="match status" value="1"/>
</dbReference>
<dbReference type="InterPro" id="IPR004769">
    <property type="entry name" value="Pur_lyase"/>
</dbReference>
<dbReference type="SMART" id="SM00998">
    <property type="entry name" value="ADSL_C"/>
    <property type="match status" value="1"/>
</dbReference>
<dbReference type="PRINTS" id="PR00149">
    <property type="entry name" value="FUMRATELYASE"/>
</dbReference>
<dbReference type="GO" id="GO:0044208">
    <property type="term" value="P:'de novo' AMP biosynthetic process"/>
    <property type="evidence" value="ECO:0007669"/>
    <property type="project" value="UniProtKB-UniPathway"/>
</dbReference>
<dbReference type="UniPathway" id="UPA00074">
    <property type="reaction ID" value="UER00132"/>
</dbReference>
<dbReference type="PANTHER" id="PTHR43172:SF1">
    <property type="entry name" value="ADENYLOSUCCINATE LYASE"/>
    <property type="match status" value="1"/>
</dbReference>
<evidence type="ECO:0000313" key="10">
    <source>
        <dbReference type="EMBL" id="AIF04808.1"/>
    </source>
</evidence>
<name>A0A075GSQ6_9ARCH</name>
<comment type="catalytic activity">
    <reaction evidence="7">
        <text>N(6)-(1,2-dicarboxyethyl)-AMP = fumarate + AMP</text>
        <dbReference type="Rhea" id="RHEA:16853"/>
        <dbReference type="ChEBI" id="CHEBI:29806"/>
        <dbReference type="ChEBI" id="CHEBI:57567"/>
        <dbReference type="ChEBI" id="CHEBI:456215"/>
        <dbReference type="EC" id="4.3.2.2"/>
    </reaction>
    <physiologicalReaction direction="left-to-right" evidence="7">
        <dbReference type="Rhea" id="RHEA:16854"/>
    </physiologicalReaction>
</comment>
<dbReference type="GO" id="GO:0070626">
    <property type="term" value="F:(S)-2-(5-amino-1-(5-phospho-D-ribosyl)imidazole-4-carboxamido) succinate lyase (fumarate-forming) activity"/>
    <property type="evidence" value="ECO:0007669"/>
    <property type="project" value="TreeGrafter"/>
</dbReference>
<organism evidence="10">
    <name type="scientific">uncultured marine thaumarchaeote KM3_176_H06</name>
    <dbReference type="NCBI Taxonomy" id="1456057"/>
    <lineage>
        <taxon>Archaea</taxon>
        <taxon>Nitrososphaerota</taxon>
        <taxon>environmental samples</taxon>
    </lineage>
</organism>
<dbReference type="CDD" id="cd01360">
    <property type="entry name" value="Adenylsuccinate_lyase_1"/>
    <property type="match status" value="1"/>
</dbReference>
<dbReference type="InterPro" id="IPR022761">
    <property type="entry name" value="Fumarate_lyase_N"/>
</dbReference>
<comment type="subunit">
    <text evidence="3">Homotetramer. Residues from neighboring subunits contribute catalytic and substrate-binding residues to each active site.</text>
</comment>
<protein>
    <recommendedName>
        <fullName evidence="8">Adenylosuccinate lyase</fullName>
        <ecNumber evidence="8">4.3.2.2</ecNumber>
    </recommendedName>
</protein>
<comment type="pathway">
    <text evidence="2">Purine metabolism; AMP biosynthesis via de novo pathway; AMP from IMP: step 2/2.</text>
</comment>
<dbReference type="SUPFAM" id="SSF48557">
    <property type="entry name" value="L-aspartase-like"/>
    <property type="match status" value="1"/>
</dbReference>
<keyword evidence="4 10" id="KW-0456">Lyase</keyword>
<evidence type="ECO:0000256" key="6">
    <source>
        <dbReference type="ARBA" id="ARBA00025012"/>
    </source>
</evidence>
<comment type="pathway">
    <text evidence="1">Purine metabolism; IMP biosynthesis via de novo pathway; 5-amino-1-(5-phospho-D-ribosyl)imidazole-4-carboxamide from 5-amino-1-(5-phospho-D-ribosyl)imidazole-4-carboxylate: step 2/2.</text>
</comment>
<evidence type="ECO:0000256" key="1">
    <source>
        <dbReference type="ARBA" id="ARBA00004706"/>
    </source>
</evidence>
<dbReference type="PANTHER" id="PTHR43172">
    <property type="entry name" value="ADENYLOSUCCINATE LYASE"/>
    <property type="match status" value="1"/>
</dbReference>
<comment type="function">
    <text evidence="6">Catalyzes two reactions in de novo purine nucleotide biosynthesis. Catalyzes the breakdown of 5-aminoimidazole- (N-succinylocarboxamide) ribotide (SAICAR or 2-[5-amino-1-(5-phospho-beta-D-ribosyl)imidazole-4-carboxamido]succinate) to 5-aminoimidazole-4-carboxamide ribotide (AICAR or 5-amino-1-(5-phospho-beta-D-ribosyl)imidazole-4-carboxamide) and fumarate, and of adenylosuccinate (ADS or N(6)-(1,2-dicarboxyethyl)-AMP) to adenosine monophosphate (AMP) and fumarate.</text>
</comment>
<evidence type="ECO:0000256" key="5">
    <source>
        <dbReference type="ARBA" id="ARBA00024477"/>
    </source>
</evidence>
<accession>A0A075GSQ6</accession>
<evidence type="ECO:0000256" key="8">
    <source>
        <dbReference type="NCBIfam" id="TIGR00928"/>
    </source>
</evidence>
<dbReference type="GO" id="GO:0006189">
    <property type="term" value="P:'de novo' IMP biosynthetic process"/>
    <property type="evidence" value="ECO:0007669"/>
    <property type="project" value="UniProtKB-UniPathway"/>
</dbReference>
<dbReference type="EC" id="4.3.2.2" evidence="8"/>
<dbReference type="AlphaFoldDB" id="A0A075GSQ6"/>
<evidence type="ECO:0000256" key="7">
    <source>
        <dbReference type="ARBA" id="ARBA00049115"/>
    </source>
</evidence>
<dbReference type="EMBL" id="KF900719">
    <property type="protein sequence ID" value="AIF04808.1"/>
    <property type="molecule type" value="Genomic_DNA"/>
</dbReference>
<dbReference type="InterPro" id="IPR008948">
    <property type="entry name" value="L-Aspartase-like"/>
</dbReference>